<sequence length="48" mass="4779">MVAGVVVVMTTLRPPSSPVTKSAVSCCPLTPSTPSSIPPSSPSRLASP</sequence>
<dbReference type="AlphaFoldDB" id="A0A0A9GE44"/>
<evidence type="ECO:0000256" key="1">
    <source>
        <dbReference type="SAM" id="MobiDB-lite"/>
    </source>
</evidence>
<evidence type="ECO:0000313" key="2">
    <source>
        <dbReference type="EMBL" id="JAE23360.1"/>
    </source>
</evidence>
<reference evidence="2" key="2">
    <citation type="journal article" date="2015" name="Data Brief">
        <title>Shoot transcriptome of the giant reed, Arundo donax.</title>
        <authorList>
            <person name="Barrero R.A."/>
            <person name="Guerrero F.D."/>
            <person name="Moolhuijzen P."/>
            <person name="Goolsby J.A."/>
            <person name="Tidwell J."/>
            <person name="Bellgard S.E."/>
            <person name="Bellgard M.I."/>
        </authorList>
    </citation>
    <scope>NUCLEOTIDE SEQUENCE</scope>
    <source>
        <tissue evidence="2">Shoot tissue taken approximately 20 cm above the soil surface</tissue>
    </source>
</reference>
<protein>
    <submittedName>
        <fullName evidence="2">Uncharacterized protein</fullName>
    </submittedName>
</protein>
<feature type="compositionally biased region" description="Low complexity" evidence="1">
    <location>
        <begin position="25"/>
        <end position="35"/>
    </location>
</feature>
<accession>A0A0A9GE44</accession>
<reference evidence="2" key="1">
    <citation type="submission" date="2014-09" db="EMBL/GenBank/DDBJ databases">
        <authorList>
            <person name="Magalhaes I.L.F."/>
            <person name="Oliveira U."/>
            <person name="Santos F.R."/>
            <person name="Vidigal T.H.D.A."/>
            <person name="Brescovit A.D."/>
            <person name="Santos A.J."/>
        </authorList>
    </citation>
    <scope>NUCLEOTIDE SEQUENCE</scope>
    <source>
        <tissue evidence="2">Shoot tissue taken approximately 20 cm above the soil surface</tissue>
    </source>
</reference>
<organism evidence="2">
    <name type="scientific">Arundo donax</name>
    <name type="common">Giant reed</name>
    <name type="synonym">Donax arundinaceus</name>
    <dbReference type="NCBI Taxonomy" id="35708"/>
    <lineage>
        <taxon>Eukaryota</taxon>
        <taxon>Viridiplantae</taxon>
        <taxon>Streptophyta</taxon>
        <taxon>Embryophyta</taxon>
        <taxon>Tracheophyta</taxon>
        <taxon>Spermatophyta</taxon>
        <taxon>Magnoliopsida</taxon>
        <taxon>Liliopsida</taxon>
        <taxon>Poales</taxon>
        <taxon>Poaceae</taxon>
        <taxon>PACMAD clade</taxon>
        <taxon>Arundinoideae</taxon>
        <taxon>Arundineae</taxon>
        <taxon>Arundo</taxon>
    </lineage>
</organism>
<dbReference type="EMBL" id="GBRH01174536">
    <property type="protein sequence ID" value="JAE23360.1"/>
    <property type="molecule type" value="Transcribed_RNA"/>
</dbReference>
<proteinExistence type="predicted"/>
<name>A0A0A9GE44_ARUDO</name>
<feature type="region of interest" description="Disordered" evidence="1">
    <location>
        <begin position="13"/>
        <end position="48"/>
    </location>
</feature>